<dbReference type="GO" id="GO:0046983">
    <property type="term" value="F:protein dimerization activity"/>
    <property type="evidence" value="ECO:0007669"/>
    <property type="project" value="InterPro"/>
</dbReference>
<dbReference type="Pfam" id="PF08100">
    <property type="entry name" value="Dimerisation"/>
    <property type="match status" value="1"/>
</dbReference>
<evidence type="ECO:0000256" key="4">
    <source>
        <dbReference type="PIRSR" id="PIRSR005739-1"/>
    </source>
</evidence>
<dbReference type="InterPro" id="IPR036390">
    <property type="entry name" value="WH_DNA-bd_sf"/>
</dbReference>
<accession>A0A2S9IWS8</accession>
<evidence type="ECO:0000313" key="7">
    <source>
        <dbReference type="EMBL" id="PRD44940.1"/>
    </source>
</evidence>
<name>A0A2S9IWS8_9HYPH</name>
<dbReference type="PROSITE" id="PS51683">
    <property type="entry name" value="SAM_OMT_II"/>
    <property type="match status" value="1"/>
</dbReference>
<dbReference type="PANTHER" id="PTHR43712">
    <property type="entry name" value="PUTATIVE (AFU_ORTHOLOGUE AFUA_4G14580)-RELATED"/>
    <property type="match status" value="1"/>
</dbReference>
<keyword evidence="1 7" id="KW-0489">Methyltransferase</keyword>
<organism evidence="7 8">
    <name type="scientific">Phyllobacterium phragmitis</name>
    <dbReference type="NCBI Taxonomy" id="2670329"/>
    <lineage>
        <taxon>Bacteria</taxon>
        <taxon>Pseudomonadati</taxon>
        <taxon>Pseudomonadota</taxon>
        <taxon>Alphaproteobacteria</taxon>
        <taxon>Hyphomicrobiales</taxon>
        <taxon>Phyllobacteriaceae</taxon>
        <taxon>Phyllobacterium</taxon>
    </lineage>
</organism>
<feature type="domain" description="O-methyltransferase C-terminal" evidence="5">
    <location>
        <begin position="97"/>
        <end position="299"/>
    </location>
</feature>
<dbReference type="InterPro" id="IPR016461">
    <property type="entry name" value="COMT-like"/>
</dbReference>
<dbReference type="InterPro" id="IPR001077">
    <property type="entry name" value="COMT_C"/>
</dbReference>
<reference evidence="7 8" key="1">
    <citation type="submission" date="2018-02" db="EMBL/GenBank/DDBJ databases">
        <title>The draft genome of Phyllobacterium sp. 1N-3.</title>
        <authorList>
            <person name="Liu L."/>
            <person name="Li L."/>
            <person name="Zhang X."/>
            <person name="Wang T."/>
            <person name="Liang L."/>
        </authorList>
    </citation>
    <scope>NUCLEOTIDE SEQUENCE [LARGE SCALE GENOMIC DNA]</scope>
    <source>
        <strain evidence="7 8">1N-3</strain>
    </source>
</reference>
<keyword evidence="3" id="KW-0949">S-adenosyl-L-methionine</keyword>
<keyword evidence="2 7" id="KW-0808">Transferase</keyword>
<dbReference type="PANTHER" id="PTHR43712:SF2">
    <property type="entry name" value="O-METHYLTRANSFERASE CICE"/>
    <property type="match status" value="1"/>
</dbReference>
<comment type="caution">
    <text evidence="7">The sequence shown here is derived from an EMBL/GenBank/DDBJ whole genome shotgun (WGS) entry which is preliminary data.</text>
</comment>
<evidence type="ECO:0000259" key="6">
    <source>
        <dbReference type="Pfam" id="PF08100"/>
    </source>
</evidence>
<dbReference type="GO" id="GO:0032259">
    <property type="term" value="P:methylation"/>
    <property type="evidence" value="ECO:0007669"/>
    <property type="project" value="UniProtKB-KW"/>
</dbReference>
<evidence type="ECO:0000256" key="2">
    <source>
        <dbReference type="ARBA" id="ARBA00022679"/>
    </source>
</evidence>
<feature type="domain" description="O-methyltransferase dimerisation" evidence="6">
    <location>
        <begin position="2"/>
        <end position="70"/>
    </location>
</feature>
<dbReference type="Gene3D" id="1.10.10.10">
    <property type="entry name" value="Winged helix-like DNA-binding domain superfamily/Winged helix DNA-binding domain"/>
    <property type="match status" value="1"/>
</dbReference>
<dbReference type="GO" id="GO:0008171">
    <property type="term" value="F:O-methyltransferase activity"/>
    <property type="evidence" value="ECO:0007669"/>
    <property type="project" value="InterPro"/>
</dbReference>
<dbReference type="Proteomes" id="UP000239434">
    <property type="component" value="Unassembled WGS sequence"/>
</dbReference>
<dbReference type="Pfam" id="PF00891">
    <property type="entry name" value="Methyltransf_2"/>
    <property type="match status" value="1"/>
</dbReference>
<proteinExistence type="predicted"/>
<dbReference type="PIRSF" id="PIRSF005739">
    <property type="entry name" value="O-mtase"/>
    <property type="match status" value="1"/>
</dbReference>
<gene>
    <name evidence="7" type="ORF">C5748_05070</name>
</gene>
<keyword evidence="8" id="KW-1185">Reference proteome</keyword>
<dbReference type="SUPFAM" id="SSF53335">
    <property type="entry name" value="S-adenosyl-L-methionine-dependent methyltransferases"/>
    <property type="match status" value="1"/>
</dbReference>
<dbReference type="EMBL" id="PVBR01000003">
    <property type="protein sequence ID" value="PRD44940.1"/>
    <property type="molecule type" value="Genomic_DNA"/>
</dbReference>
<evidence type="ECO:0000259" key="5">
    <source>
        <dbReference type="Pfam" id="PF00891"/>
    </source>
</evidence>
<dbReference type="InterPro" id="IPR036388">
    <property type="entry name" value="WH-like_DNA-bd_sf"/>
</dbReference>
<dbReference type="InterPro" id="IPR012967">
    <property type="entry name" value="COMT_dimerisation"/>
</dbReference>
<evidence type="ECO:0000313" key="8">
    <source>
        <dbReference type="Proteomes" id="UP000239434"/>
    </source>
</evidence>
<dbReference type="SUPFAM" id="SSF46785">
    <property type="entry name" value="Winged helix' DNA-binding domain"/>
    <property type="match status" value="1"/>
</dbReference>
<feature type="active site" description="Proton acceptor" evidence="4">
    <location>
        <position position="228"/>
    </location>
</feature>
<dbReference type="Gene3D" id="3.40.50.150">
    <property type="entry name" value="Vaccinia Virus protein VP39"/>
    <property type="match status" value="1"/>
</dbReference>
<evidence type="ECO:0000256" key="3">
    <source>
        <dbReference type="ARBA" id="ARBA00022691"/>
    </source>
</evidence>
<dbReference type="InterPro" id="IPR029063">
    <property type="entry name" value="SAM-dependent_MTases_sf"/>
</dbReference>
<evidence type="ECO:0000256" key="1">
    <source>
        <dbReference type="ARBA" id="ARBA00022603"/>
    </source>
</evidence>
<protein>
    <submittedName>
        <fullName evidence="7">Methyltransferase</fullName>
    </submittedName>
</protein>
<dbReference type="AlphaFoldDB" id="A0A2S9IWS8"/>
<sequence length="320" mass="35238">MGYTYSAALRVAALLGVADHLADGPKTVEELARATDTNALKLYRVLRLLATRGVFQENEDGRIALTTAAEHLRSDAPLSLRRAVMMLTHETLWRPAGSIVESLRGNPPFKHIFGMPFFDYWAQDDAPAEDFHVGMSSMSEAENLFLARSYDFPDGATVVDIAGGFGGLLLRVLRQNPTLHGILFDQEHVLAANRLGELGADDRWELASGDFFSACPTADIYMLKYIVHDWPDEKAVQILRNCRNAMAPGGRVLVMDAVMPTGNEPHGGKLMDIVVMSAYEGGRERTEKEFRQLLNEAGLKLNRIIDTGCYVSIVEAVAAD</sequence>